<keyword evidence="5 8" id="KW-0449">Lipoprotein</keyword>
<dbReference type="EMBL" id="KT935446">
    <property type="protein sequence ID" value="ALU64935.1"/>
    <property type="molecule type" value="Genomic_DNA"/>
</dbReference>
<organism evidence="8">
    <name type="scientific">Klebsiella pneumoniae</name>
    <dbReference type="NCBI Taxonomy" id="573"/>
    <lineage>
        <taxon>Bacteria</taxon>
        <taxon>Pseudomonadati</taxon>
        <taxon>Pseudomonadota</taxon>
        <taxon>Gammaproteobacteria</taxon>
        <taxon>Enterobacterales</taxon>
        <taxon>Enterobacteriaceae</taxon>
        <taxon>Klebsiella/Raoultella group</taxon>
        <taxon>Klebsiella</taxon>
        <taxon>Klebsiella pneumoniae complex</taxon>
    </lineage>
</organism>
<feature type="domain" description="Lipoprotein YgdI/YgdR-like SH3-like" evidence="7">
    <location>
        <begin position="23"/>
        <end position="69"/>
    </location>
</feature>
<dbReference type="InterPro" id="IPR010305">
    <property type="entry name" value="YgdI/YgdR-like"/>
</dbReference>
<accession>A0A0U2ZNF9</accession>
<keyword evidence="4" id="KW-0564">Palmitate</keyword>
<keyword evidence="2 6" id="KW-0732">Signal</keyword>
<geneLocation type="plasmid" evidence="8">
    <name>2964TF</name>
</geneLocation>
<dbReference type="InterPro" id="IPR047807">
    <property type="entry name" value="YgdI/YgdR-like_SH3-like"/>
</dbReference>
<reference evidence="8" key="2">
    <citation type="journal article" date="2016" name="Antimicrob. Agents Chemother.">
        <title>Complete Sequences of Multidrug Resistance Plasmids Bearing rmtD1 and rmtD2 16S rRNA Methyltransferase Genes.</title>
        <authorList>
            <person name="Bueno M.F."/>
            <person name="Francisco G.R."/>
            <person name="de Oliveira Garcia D."/>
            <person name="Doi Y."/>
        </authorList>
    </citation>
    <scope>NUCLEOTIDE SEQUENCE</scope>
    <source>
        <strain evidence="8">Kp2964</strain>
        <plasmid evidence="8">2964TF</plasmid>
    </source>
</reference>
<sequence length="77" mass="8270">MRKRACLTLILLTGLLSGCTTAYTMTTRTGKTIDTQGKPVADATTGMTTYADTFGYQRVIATSEIVQTTKGNTTLGW</sequence>
<dbReference type="Gene3D" id="2.30.30.100">
    <property type="match status" value="1"/>
</dbReference>
<evidence type="ECO:0000256" key="2">
    <source>
        <dbReference type="ARBA" id="ARBA00022729"/>
    </source>
</evidence>
<keyword evidence="1" id="KW-1003">Cell membrane</keyword>
<proteinExistence type="predicted"/>
<protein>
    <submittedName>
        <fullName evidence="8">Outer membrane lipoprotein</fullName>
    </submittedName>
</protein>
<dbReference type="SUPFAM" id="SSF50182">
    <property type="entry name" value="Sm-like ribonucleoproteins"/>
    <property type="match status" value="1"/>
</dbReference>
<keyword evidence="8" id="KW-0614">Plasmid</keyword>
<evidence type="ECO:0000256" key="5">
    <source>
        <dbReference type="ARBA" id="ARBA00023288"/>
    </source>
</evidence>
<feature type="signal peptide" evidence="6">
    <location>
        <begin position="1"/>
        <end position="22"/>
    </location>
</feature>
<evidence type="ECO:0000256" key="1">
    <source>
        <dbReference type="ARBA" id="ARBA00022475"/>
    </source>
</evidence>
<name>A0A0U2ZNF9_KLEPN</name>
<dbReference type="PANTHER" id="PTHR37011:SF2">
    <property type="entry name" value="LIPOPROTEIN"/>
    <property type="match status" value="1"/>
</dbReference>
<keyword evidence="3" id="KW-0472">Membrane</keyword>
<evidence type="ECO:0000259" key="7">
    <source>
        <dbReference type="Pfam" id="PF06004"/>
    </source>
</evidence>
<reference evidence="8" key="1">
    <citation type="submission" date="2015-10" db="EMBL/GenBank/DDBJ databases">
        <authorList>
            <person name="Bueno M.F.C."/>
            <person name="Francisco G.R."/>
            <person name="Doi Y."/>
            <person name="Garcia D.O."/>
        </authorList>
    </citation>
    <scope>NUCLEOTIDE SEQUENCE</scope>
    <source>
        <strain evidence="8">Kp2964</strain>
        <plasmid evidence="8">2964TF</plasmid>
    </source>
</reference>
<evidence type="ECO:0000256" key="4">
    <source>
        <dbReference type="ARBA" id="ARBA00023139"/>
    </source>
</evidence>
<feature type="chain" id="PRO_5006835586" evidence="6">
    <location>
        <begin position="23"/>
        <end position="77"/>
    </location>
</feature>
<dbReference type="NCBIfam" id="NF033216">
    <property type="entry name" value="lipo_YgdI_YgdR"/>
    <property type="match status" value="1"/>
</dbReference>
<dbReference type="PROSITE" id="PS51257">
    <property type="entry name" value="PROKAR_LIPOPROTEIN"/>
    <property type="match status" value="1"/>
</dbReference>
<dbReference type="Pfam" id="PF06004">
    <property type="entry name" value="DUF903"/>
    <property type="match status" value="1"/>
</dbReference>
<evidence type="ECO:0000313" key="8">
    <source>
        <dbReference type="EMBL" id="ALU64935.1"/>
    </source>
</evidence>
<evidence type="ECO:0000256" key="6">
    <source>
        <dbReference type="SAM" id="SignalP"/>
    </source>
</evidence>
<evidence type="ECO:0000256" key="3">
    <source>
        <dbReference type="ARBA" id="ARBA00023136"/>
    </source>
</evidence>
<dbReference type="InterPro" id="IPR010920">
    <property type="entry name" value="LSM_dom_sf"/>
</dbReference>
<dbReference type="RefSeq" id="WP_167575302.1">
    <property type="nucleotide sequence ID" value="NZ_KT935446.1"/>
</dbReference>
<dbReference type="PANTHER" id="PTHR37011">
    <property type="entry name" value="POT FAMILY PEPTIDE TRANSPORT PROTEIN-RELATED"/>
    <property type="match status" value="1"/>
</dbReference>
<dbReference type="AlphaFoldDB" id="A0A0U2ZNF9"/>